<dbReference type="GO" id="GO:0003677">
    <property type="term" value="F:DNA binding"/>
    <property type="evidence" value="ECO:0007669"/>
    <property type="project" value="UniProtKB-KW"/>
</dbReference>
<dbReference type="GO" id="GO:0005524">
    <property type="term" value="F:ATP binding"/>
    <property type="evidence" value="ECO:0007669"/>
    <property type="project" value="UniProtKB-UniRule"/>
</dbReference>
<dbReference type="PANTHER" id="PTHR11070:SF2">
    <property type="entry name" value="ATP-DEPENDENT DNA HELICASE SRS2"/>
    <property type="match status" value="1"/>
</dbReference>
<evidence type="ECO:0000256" key="2">
    <source>
        <dbReference type="ARBA" id="ARBA00022722"/>
    </source>
</evidence>
<dbReference type="PANTHER" id="PTHR11070">
    <property type="entry name" value="UVRD / RECB / PCRA DNA HELICASE FAMILY MEMBER"/>
    <property type="match status" value="1"/>
</dbReference>
<comment type="caution">
    <text evidence="18">The sequence shown here is derived from an EMBL/GenBank/DDBJ whole genome shotgun (WGS) entry which is preliminary data.</text>
</comment>
<keyword evidence="3 15" id="KW-0547">Nucleotide-binding</keyword>
<proteinExistence type="inferred from homology"/>
<dbReference type="GO" id="GO:0043138">
    <property type="term" value="F:3'-5' DNA helicase activity"/>
    <property type="evidence" value="ECO:0007669"/>
    <property type="project" value="UniProtKB-EC"/>
</dbReference>
<accession>A0A0G0GPN2</accession>
<dbReference type="EC" id="5.6.2.4" evidence="13"/>
<evidence type="ECO:0000256" key="7">
    <source>
        <dbReference type="ARBA" id="ARBA00022839"/>
    </source>
</evidence>
<keyword evidence="8 15" id="KW-0067">ATP-binding</keyword>
<evidence type="ECO:0000256" key="1">
    <source>
        <dbReference type="ARBA" id="ARBA00009922"/>
    </source>
</evidence>
<evidence type="ECO:0000256" key="6">
    <source>
        <dbReference type="ARBA" id="ARBA00022806"/>
    </source>
</evidence>
<gene>
    <name evidence="18" type="ORF">US42_C0002G0050</name>
</gene>
<dbReference type="SUPFAM" id="SSF52540">
    <property type="entry name" value="P-loop containing nucleoside triphosphate hydrolases"/>
    <property type="match status" value="1"/>
</dbReference>
<dbReference type="Pfam" id="PF13361">
    <property type="entry name" value="UvrD_C"/>
    <property type="match status" value="1"/>
</dbReference>
<dbReference type="EMBL" id="LBSX01000002">
    <property type="protein sequence ID" value="KKQ28095.1"/>
    <property type="molecule type" value="Genomic_DNA"/>
</dbReference>
<dbReference type="Gene3D" id="3.90.320.10">
    <property type="match status" value="1"/>
</dbReference>
<dbReference type="Proteomes" id="UP000034849">
    <property type="component" value="Unassembled WGS sequence"/>
</dbReference>
<dbReference type="PROSITE" id="PS51198">
    <property type="entry name" value="UVRD_HELICASE_ATP_BIND"/>
    <property type="match status" value="1"/>
</dbReference>
<dbReference type="GO" id="GO:0004527">
    <property type="term" value="F:exonuclease activity"/>
    <property type="evidence" value="ECO:0007669"/>
    <property type="project" value="UniProtKB-KW"/>
</dbReference>
<evidence type="ECO:0000256" key="15">
    <source>
        <dbReference type="PROSITE-ProRule" id="PRU00560"/>
    </source>
</evidence>
<dbReference type="InterPro" id="IPR013986">
    <property type="entry name" value="DExx_box_DNA_helicase_dom_sf"/>
</dbReference>
<evidence type="ECO:0000313" key="19">
    <source>
        <dbReference type="Proteomes" id="UP000034849"/>
    </source>
</evidence>
<evidence type="ECO:0000256" key="9">
    <source>
        <dbReference type="ARBA" id="ARBA00023125"/>
    </source>
</evidence>
<evidence type="ECO:0000256" key="13">
    <source>
        <dbReference type="ARBA" id="ARBA00034808"/>
    </source>
</evidence>
<dbReference type="Gene3D" id="3.40.50.300">
    <property type="entry name" value="P-loop containing nucleotide triphosphate hydrolases"/>
    <property type="match status" value="2"/>
</dbReference>
<evidence type="ECO:0000256" key="8">
    <source>
        <dbReference type="ARBA" id="ARBA00022840"/>
    </source>
</evidence>
<evidence type="ECO:0000256" key="14">
    <source>
        <dbReference type="ARBA" id="ARBA00048988"/>
    </source>
</evidence>
<dbReference type="InterPro" id="IPR027417">
    <property type="entry name" value="P-loop_NTPase"/>
</dbReference>
<dbReference type="InterPro" id="IPR000212">
    <property type="entry name" value="DNA_helicase_UvrD/REP"/>
</dbReference>
<keyword evidence="7" id="KW-0269">Exonuclease</keyword>
<evidence type="ECO:0000256" key="5">
    <source>
        <dbReference type="ARBA" id="ARBA00022801"/>
    </source>
</evidence>
<feature type="domain" description="UvrD-like helicase ATP-binding" evidence="16">
    <location>
        <begin position="2"/>
        <end position="307"/>
    </location>
</feature>
<dbReference type="STRING" id="1619046.US42_C0002G0050"/>
<dbReference type="InterPro" id="IPR014017">
    <property type="entry name" value="DNA_helicase_UvrD-like_C"/>
</dbReference>
<reference evidence="18 19" key="1">
    <citation type="journal article" date="2015" name="Nature">
        <title>rRNA introns, odd ribosomes, and small enigmatic genomes across a large radiation of phyla.</title>
        <authorList>
            <person name="Brown C.T."/>
            <person name="Hug L.A."/>
            <person name="Thomas B.C."/>
            <person name="Sharon I."/>
            <person name="Castelle C.J."/>
            <person name="Singh A."/>
            <person name="Wilkins M.J."/>
            <person name="Williams K.H."/>
            <person name="Banfield J.F."/>
        </authorList>
    </citation>
    <scope>NUCLEOTIDE SEQUENCE [LARGE SCALE GENOMIC DNA]</scope>
</reference>
<evidence type="ECO:0000256" key="4">
    <source>
        <dbReference type="ARBA" id="ARBA00022763"/>
    </source>
</evidence>
<dbReference type="Pfam" id="PF00580">
    <property type="entry name" value="UvrD-helicase"/>
    <property type="match status" value="1"/>
</dbReference>
<evidence type="ECO:0000256" key="11">
    <source>
        <dbReference type="ARBA" id="ARBA00023235"/>
    </source>
</evidence>
<name>A0A0G0GPN2_9BACT</name>
<evidence type="ECO:0000259" key="16">
    <source>
        <dbReference type="PROSITE" id="PS51198"/>
    </source>
</evidence>
<evidence type="ECO:0000256" key="3">
    <source>
        <dbReference type="ARBA" id="ARBA00022741"/>
    </source>
</evidence>
<organism evidence="18 19">
    <name type="scientific">Candidatus Magasanikbacteria bacterium GW2011_GWC2_37_14</name>
    <dbReference type="NCBI Taxonomy" id="1619046"/>
    <lineage>
        <taxon>Bacteria</taxon>
        <taxon>Candidatus Magasanikiibacteriota</taxon>
    </lineage>
</organism>
<feature type="domain" description="UvrD-like helicase C-terminal" evidence="17">
    <location>
        <begin position="308"/>
        <end position="606"/>
    </location>
</feature>
<dbReference type="InterPro" id="IPR014016">
    <property type="entry name" value="UvrD-like_ATP-bd"/>
</dbReference>
<keyword evidence="5 15" id="KW-0378">Hydrolase</keyword>
<keyword evidence="4" id="KW-0227">DNA damage</keyword>
<evidence type="ECO:0000256" key="10">
    <source>
        <dbReference type="ARBA" id="ARBA00023204"/>
    </source>
</evidence>
<dbReference type="CDD" id="cd17932">
    <property type="entry name" value="DEXQc_UvrD"/>
    <property type="match status" value="1"/>
</dbReference>
<evidence type="ECO:0000313" key="18">
    <source>
        <dbReference type="EMBL" id="KKQ28095.1"/>
    </source>
</evidence>
<protein>
    <recommendedName>
        <fullName evidence="13">DNA 3'-5' helicase</fullName>
        <ecNumber evidence="13">5.6.2.4</ecNumber>
    </recommendedName>
</protein>
<dbReference type="Pfam" id="PF12705">
    <property type="entry name" value="PDDEXK_1"/>
    <property type="match status" value="1"/>
</dbReference>
<dbReference type="GO" id="GO:0000725">
    <property type="term" value="P:recombinational repair"/>
    <property type="evidence" value="ECO:0007669"/>
    <property type="project" value="TreeGrafter"/>
</dbReference>
<feature type="binding site" evidence="15">
    <location>
        <begin position="23"/>
        <end position="30"/>
    </location>
    <ligand>
        <name>ATP</name>
        <dbReference type="ChEBI" id="CHEBI:30616"/>
    </ligand>
</feature>
<keyword evidence="2" id="KW-0540">Nuclease</keyword>
<evidence type="ECO:0000256" key="12">
    <source>
        <dbReference type="ARBA" id="ARBA00034617"/>
    </source>
</evidence>
<dbReference type="PATRIC" id="fig|1619046.3.peg.162"/>
<comment type="catalytic activity">
    <reaction evidence="12">
        <text>Couples ATP hydrolysis with the unwinding of duplex DNA by translocating in the 3'-5' direction.</text>
        <dbReference type="EC" id="5.6.2.4"/>
    </reaction>
</comment>
<comment type="similarity">
    <text evidence="1">Belongs to the helicase family. UvrD subfamily.</text>
</comment>
<keyword evidence="6 15" id="KW-0347">Helicase</keyword>
<keyword evidence="11" id="KW-0413">Isomerase</keyword>
<dbReference type="InterPro" id="IPR038726">
    <property type="entry name" value="PDDEXK_AddAB-type"/>
</dbReference>
<dbReference type="Gene3D" id="1.10.10.160">
    <property type="match status" value="1"/>
</dbReference>
<dbReference type="InterPro" id="IPR011604">
    <property type="entry name" value="PDDEXK-like_dom_sf"/>
</dbReference>
<dbReference type="PROSITE" id="PS51217">
    <property type="entry name" value="UVRD_HELICASE_CTER"/>
    <property type="match status" value="1"/>
</dbReference>
<dbReference type="AlphaFoldDB" id="A0A0G0GPN2"/>
<comment type="catalytic activity">
    <reaction evidence="14">
        <text>ATP + H2O = ADP + phosphate + H(+)</text>
        <dbReference type="Rhea" id="RHEA:13065"/>
        <dbReference type="ChEBI" id="CHEBI:15377"/>
        <dbReference type="ChEBI" id="CHEBI:15378"/>
        <dbReference type="ChEBI" id="CHEBI:30616"/>
        <dbReference type="ChEBI" id="CHEBI:43474"/>
        <dbReference type="ChEBI" id="CHEBI:456216"/>
        <dbReference type="EC" id="5.6.2.4"/>
    </reaction>
</comment>
<keyword evidence="9" id="KW-0238">DNA-binding</keyword>
<dbReference type="Gene3D" id="1.10.486.10">
    <property type="entry name" value="PCRA, domain 4"/>
    <property type="match status" value="1"/>
</dbReference>
<keyword evidence="10" id="KW-0234">DNA repair</keyword>
<evidence type="ECO:0000259" key="17">
    <source>
        <dbReference type="PROSITE" id="PS51217"/>
    </source>
</evidence>
<sequence length="994" mass="114600">MKDLNLEQKQAVEYTSGPLLIVAGAGTGKTTVITQKITFLVKQNLAKPEEILALTFTEKAAGEMQERVDQLLDLGYSDMQISTFHAFCQKLLEFHGLDIGLSNQFKLLTPTDAWLLVRKNLDKFNLDYYRPLGNPTRHIHELIKHFSKCKDELITPAEYLKYAEEVSLDDDADPTPSSPTRGGERKRLTEIANAYHTYNQLLLDNNCLDFGDLIFYGLKLLKERPNILKLLQNKYKYILVDEFQDVNYAQYELVKLFTTNGNQLTVVGDDDQSIYAFRGASVSNILRFKDDFPNAKEIVLTENYRSGQEILDLAYKSIQNNNPDRLEIKLNINKQLKSVVSSLPAGEAGLKSEVEYKHFNTSTEEINFVINKICEICKDESVVLSDFAILIRANSQAEPFINAFEKVGLPYEYLASSGLYRQPLILDCINFLKVLDNYHESSAIFRLLHLPFLKFNPDDLQKITYFSKKKSISYYETLKRGLEINLSKTGIEIVNKLLNIINSGTQMAKEKKPIIILLDFLEQSGYFKYLALEDEQGNREIIKQIKELRSFFEEVKHYEESVPQARVSDFLEHYNYILESGDEGQMFKNLEETEAIKILTIHSAKGLEFKYVFVVNLVEERFPSRKRGEAIELPVSLIKENLSEVDYHVNEERRLFYVACTRAKEKLFLTSADDYGGVRKKKVSRFIDELNLSMEARQQYNNVTIDTLPHCHTVDKKDINQSKSTTILSDTFSYSQINSYLRCPYQYKLAHVLKIPTTGNASFSFGSTIHNTLQKFYNQVIELNSIKQDSLFVQHTTTKQVGEIKVPTLDNLLKFYKDSWQDDWYQNKQQREEFYKKGHKILEIFYSSEQKNGWTVPVFLESGFKIKIGDYFINGRIDHIDKLSAGALKIIDYKTGKAKEKVVGDDKNQLLIYQIAAEILPEYKNIGPVSELTFYYLEENLTTSFVGDDKDKTKLQEKIIKTIGEINDSNFVATPSEHICQHCDFRDICQFRQL</sequence>